<comment type="subcellular location">
    <subcellularLocation>
        <location evidence="1">Cell membrane</location>
        <topology evidence="1">Multi-pass membrane protein</topology>
    </subcellularLocation>
</comment>
<evidence type="ECO:0000256" key="1">
    <source>
        <dbReference type="ARBA" id="ARBA00004651"/>
    </source>
</evidence>
<dbReference type="PROSITE" id="PS50850">
    <property type="entry name" value="MFS"/>
    <property type="match status" value="1"/>
</dbReference>
<dbReference type="InterPro" id="IPR050171">
    <property type="entry name" value="MFS_Transporters"/>
</dbReference>
<dbReference type="Pfam" id="PF07690">
    <property type="entry name" value="MFS_1"/>
    <property type="match status" value="1"/>
</dbReference>
<dbReference type="InterPro" id="IPR036259">
    <property type="entry name" value="MFS_trans_sf"/>
</dbReference>
<dbReference type="PRINTS" id="PR01035">
    <property type="entry name" value="TCRTETA"/>
</dbReference>
<keyword evidence="6 7" id="KW-0472">Membrane</keyword>
<evidence type="ECO:0000256" key="6">
    <source>
        <dbReference type="ARBA" id="ARBA00023136"/>
    </source>
</evidence>
<feature type="transmembrane region" description="Helical" evidence="7">
    <location>
        <begin position="213"/>
        <end position="234"/>
    </location>
</feature>
<feature type="transmembrane region" description="Helical" evidence="7">
    <location>
        <begin position="148"/>
        <end position="169"/>
    </location>
</feature>
<name>A0AAU8EJ70_9MICC</name>
<keyword evidence="3" id="KW-1003">Cell membrane</keyword>
<keyword evidence="2" id="KW-0813">Transport</keyword>
<feature type="transmembrane region" description="Helical" evidence="7">
    <location>
        <begin position="355"/>
        <end position="380"/>
    </location>
</feature>
<organism evidence="9">
    <name type="scientific">Arthrobacter sp. K5</name>
    <dbReference type="NCBI Taxonomy" id="2839623"/>
    <lineage>
        <taxon>Bacteria</taxon>
        <taxon>Bacillati</taxon>
        <taxon>Actinomycetota</taxon>
        <taxon>Actinomycetes</taxon>
        <taxon>Micrococcales</taxon>
        <taxon>Micrococcaceae</taxon>
        <taxon>Arthrobacter</taxon>
    </lineage>
</organism>
<dbReference type="InterPro" id="IPR011701">
    <property type="entry name" value="MFS"/>
</dbReference>
<accession>A0AAU8EJ70</accession>
<proteinExistence type="predicted"/>
<dbReference type="RefSeq" id="WP_353710342.1">
    <property type="nucleotide sequence ID" value="NZ_CP159279.1"/>
</dbReference>
<feature type="transmembrane region" description="Helical" evidence="7">
    <location>
        <begin position="42"/>
        <end position="59"/>
    </location>
</feature>
<evidence type="ECO:0000259" key="8">
    <source>
        <dbReference type="PROSITE" id="PS50850"/>
    </source>
</evidence>
<feature type="transmembrane region" description="Helical" evidence="7">
    <location>
        <begin position="175"/>
        <end position="192"/>
    </location>
</feature>
<evidence type="ECO:0000256" key="2">
    <source>
        <dbReference type="ARBA" id="ARBA00022448"/>
    </source>
</evidence>
<dbReference type="SUPFAM" id="SSF103473">
    <property type="entry name" value="MFS general substrate transporter"/>
    <property type="match status" value="1"/>
</dbReference>
<dbReference type="AlphaFoldDB" id="A0AAU8EJ70"/>
<dbReference type="PANTHER" id="PTHR23517">
    <property type="entry name" value="RESISTANCE PROTEIN MDTM, PUTATIVE-RELATED-RELATED"/>
    <property type="match status" value="1"/>
</dbReference>
<keyword evidence="4 7" id="KW-0812">Transmembrane</keyword>
<feature type="domain" description="Major facilitator superfamily (MFS) profile" evidence="8">
    <location>
        <begin position="14"/>
        <end position="386"/>
    </location>
</feature>
<dbReference type="InterPro" id="IPR001958">
    <property type="entry name" value="Tet-R_TetA/multi-R_MdtG-like"/>
</dbReference>
<protein>
    <submittedName>
        <fullName evidence="9">MFS transporter</fullName>
    </submittedName>
</protein>
<gene>
    <name evidence="9" type="ORF">ABRP34_11835</name>
</gene>
<keyword evidence="5 7" id="KW-1133">Transmembrane helix</keyword>
<evidence type="ECO:0000256" key="5">
    <source>
        <dbReference type="ARBA" id="ARBA00022989"/>
    </source>
</evidence>
<evidence type="ECO:0000313" key="9">
    <source>
        <dbReference type="EMBL" id="XCH09551.1"/>
    </source>
</evidence>
<reference evidence="9" key="1">
    <citation type="submission" date="2024-06" db="EMBL/GenBank/DDBJ databases">
        <title>Biodegradation of dimethachlon by Arthrobacter sp. K5: mechanistic insights and ecological implications.</title>
        <authorList>
            <person name="Hu S."/>
            <person name="Lu P."/>
        </authorList>
    </citation>
    <scope>NUCLEOTIDE SEQUENCE</scope>
    <source>
        <strain evidence="9">K5</strain>
    </source>
</reference>
<dbReference type="EMBL" id="CP159279">
    <property type="protein sequence ID" value="XCH09551.1"/>
    <property type="molecule type" value="Genomic_DNA"/>
</dbReference>
<evidence type="ECO:0000256" key="3">
    <source>
        <dbReference type="ARBA" id="ARBA00022475"/>
    </source>
</evidence>
<sequence length="401" mass="39581">MHSPVTQATRARTPAAPLYAAGFVTAFGAHSIAAGMGAQSGNIGLTLLNLGILLAVYDISEVFLKPVFGALSDRIGAKPVIVGGLTGFAVLSLIGLWAADPLLLGLARLGQGAAASAFSPASSAMVARLSAGKNAGTFFGRYGSWKSLGYVIGPLLGAALIAAGGFALLFGALSVLAAATAVWVLLAVPHLPPLPRQRYTVLDLARQVAERRFLVPTLVLAASMAAMGAAIGFLPALAVQHGLDPVAGTAAVSVLAVASLLVQPRVGAMRDLHRIGDAGGMRTGLLLTAAGVALVAVAPGPVTIFIAAAVIGAGVGAATPLGFAHLADSTPKDRMGRTMGSAELGRELGDAGGPLLVGAVATAASLPLGLGLLALLVAAAGVPRLSHGADVAGAEGPPAEG</sequence>
<dbReference type="Gene3D" id="1.20.1250.20">
    <property type="entry name" value="MFS general substrate transporter like domains"/>
    <property type="match status" value="1"/>
</dbReference>
<dbReference type="GO" id="GO:0005886">
    <property type="term" value="C:plasma membrane"/>
    <property type="evidence" value="ECO:0007669"/>
    <property type="project" value="UniProtKB-SubCell"/>
</dbReference>
<evidence type="ECO:0000256" key="4">
    <source>
        <dbReference type="ARBA" id="ARBA00022692"/>
    </source>
</evidence>
<evidence type="ECO:0000256" key="7">
    <source>
        <dbReference type="SAM" id="Phobius"/>
    </source>
</evidence>
<feature type="transmembrane region" description="Helical" evidence="7">
    <location>
        <begin position="16"/>
        <end position="36"/>
    </location>
</feature>
<dbReference type="InterPro" id="IPR020846">
    <property type="entry name" value="MFS_dom"/>
</dbReference>
<feature type="transmembrane region" description="Helical" evidence="7">
    <location>
        <begin position="80"/>
        <end position="99"/>
    </location>
</feature>
<dbReference type="GO" id="GO:0022857">
    <property type="term" value="F:transmembrane transporter activity"/>
    <property type="evidence" value="ECO:0007669"/>
    <property type="project" value="InterPro"/>
</dbReference>
<feature type="transmembrane region" description="Helical" evidence="7">
    <location>
        <begin position="246"/>
        <end position="267"/>
    </location>
</feature>